<proteinExistence type="predicted"/>
<dbReference type="Proteomes" id="UP000011115">
    <property type="component" value="Unassembled WGS sequence"/>
</dbReference>
<evidence type="ECO:0000256" key="2">
    <source>
        <dbReference type="SAM" id="Phobius"/>
    </source>
</evidence>
<feature type="region of interest" description="Disordered" evidence="1">
    <location>
        <begin position="1"/>
        <end position="78"/>
    </location>
</feature>
<feature type="region of interest" description="Disordered" evidence="1">
    <location>
        <begin position="94"/>
        <end position="114"/>
    </location>
</feature>
<feature type="transmembrane region" description="Helical" evidence="2">
    <location>
        <begin position="200"/>
        <end position="223"/>
    </location>
</feature>
<organism evidence="3 4">
    <name type="scientific">Solanum tuberosum</name>
    <name type="common">Potato</name>
    <dbReference type="NCBI Taxonomy" id="4113"/>
    <lineage>
        <taxon>Eukaryota</taxon>
        <taxon>Viridiplantae</taxon>
        <taxon>Streptophyta</taxon>
        <taxon>Embryophyta</taxon>
        <taxon>Tracheophyta</taxon>
        <taxon>Spermatophyta</taxon>
        <taxon>Magnoliopsida</taxon>
        <taxon>eudicotyledons</taxon>
        <taxon>Gunneridae</taxon>
        <taxon>Pentapetalae</taxon>
        <taxon>asterids</taxon>
        <taxon>lamiids</taxon>
        <taxon>Solanales</taxon>
        <taxon>Solanaceae</taxon>
        <taxon>Solanoideae</taxon>
        <taxon>Solaneae</taxon>
        <taxon>Solanum</taxon>
    </lineage>
</organism>
<dbReference type="InParanoid" id="M1DSG7"/>
<keyword evidence="2" id="KW-1133">Transmembrane helix</keyword>
<name>M1DSG7_SOLTU</name>
<reference evidence="4" key="1">
    <citation type="journal article" date="2011" name="Nature">
        <title>Genome sequence and analysis of the tuber crop potato.</title>
        <authorList>
            <consortium name="The Potato Genome Sequencing Consortium"/>
        </authorList>
    </citation>
    <scope>NUCLEOTIDE SEQUENCE [LARGE SCALE GENOMIC DNA]</scope>
    <source>
        <strain evidence="4">cv. DM1-3 516 R44</strain>
    </source>
</reference>
<dbReference type="AlphaFoldDB" id="M1DSG7"/>
<keyword evidence="2" id="KW-0472">Membrane</keyword>
<evidence type="ECO:0000256" key="1">
    <source>
        <dbReference type="SAM" id="MobiDB-lite"/>
    </source>
</evidence>
<evidence type="ECO:0000313" key="3">
    <source>
        <dbReference type="EnsemblPlants" id="PGSC0003DMT400093676"/>
    </source>
</evidence>
<evidence type="ECO:0000313" key="4">
    <source>
        <dbReference type="Proteomes" id="UP000011115"/>
    </source>
</evidence>
<feature type="compositionally biased region" description="Polar residues" evidence="1">
    <location>
        <begin position="101"/>
        <end position="110"/>
    </location>
</feature>
<dbReference type="Gramene" id="PGSC0003DMT400093676">
    <property type="protein sequence ID" value="PGSC0003DMT400093676"/>
    <property type="gene ID" value="PGSC0003DMG400043247"/>
</dbReference>
<sequence length="301" mass="32539">MARTKVARGSRPPQDKTKGIKINEDAAASRNKVAKLSTVGGRGKGKDKICELSDESTDSDGFYKNYPNQSESEDVGSDEDDLLMAQRTERGTKKLNDPSRIRNTQPTTPSIIPEHAMAPRDNGMYEIPQVPHFHQTPWPLYSKLGSSDVVRSPRPTTAADVSRPPLTQFSLLRMGQIALSTDRRAASLEASVPSMIQITLAYVVIPLSTIINALTAMIVVLGIPDMPVIPHTTTGHGDGAKHTVDLDSEEETYQEMFEGPAVDDIAQTEEIMIDDAVQASLAKAPATRSSEAAPSGNHSGH</sequence>
<feature type="compositionally biased region" description="Basic and acidic residues" evidence="1">
    <location>
        <begin position="13"/>
        <end position="24"/>
    </location>
</feature>
<reference evidence="3" key="2">
    <citation type="submission" date="2015-06" db="UniProtKB">
        <authorList>
            <consortium name="EnsemblPlants"/>
        </authorList>
    </citation>
    <scope>IDENTIFICATION</scope>
    <source>
        <strain evidence="3">DM1-3 516 R44</strain>
    </source>
</reference>
<dbReference type="EnsemblPlants" id="PGSC0003DMT400093676">
    <property type="protein sequence ID" value="PGSC0003DMT400093676"/>
    <property type="gene ID" value="PGSC0003DMG400043247"/>
</dbReference>
<accession>M1DSG7</accession>
<evidence type="ECO:0008006" key="5">
    <source>
        <dbReference type="Google" id="ProtNLM"/>
    </source>
</evidence>
<protein>
    <recommendedName>
        <fullName evidence="5">Integrase core domain containing protein</fullName>
    </recommendedName>
</protein>
<dbReference type="PaxDb" id="4113-PGSC0003DMT400093676"/>
<keyword evidence="2" id="KW-0812">Transmembrane</keyword>
<keyword evidence="4" id="KW-1185">Reference proteome</keyword>
<dbReference type="HOGENOM" id="CLU_029307_12_2_1"/>